<reference evidence="4 5" key="1">
    <citation type="submission" date="2018-06" db="EMBL/GenBank/DDBJ databases">
        <authorList>
            <consortium name="Pathogen Informatics"/>
            <person name="Doyle S."/>
        </authorList>
    </citation>
    <scope>NUCLEOTIDE SEQUENCE [LARGE SCALE GENOMIC DNA]</scope>
    <source>
        <strain evidence="4 5">NCTC11009</strain>
    </source>
</reference>
<evidence type="ECO:0000313" key="4">
    <source>
        <dbReference type="EMBL" id="SPY08739.1"/>
    </source>
</evidence>
<feature type="domain" description="Glycosyltransferase subfamily 4-like N-terminal" evidence="3">
    <location>
        <begin position="17"/>
        <end position="199"/>
    </location>
</feature>
<dbReference type="Pfam" id="PF00534">
    <property type="entry name" value="Glycos_transf_1"/>
    <property type="match status" value="1"/>
</dbReference>
<dbReference type="Pfam" id="PF13579">
    <property type="entry name" value="Glyco_trans_4_4"/>
    <property type="match status" value="1"/>
</dbReference>
<dbReference type="SUPFAM" id="SSF53756">
    <property type="entry name" value="UDP-Glycosyltransferase/glycogen phosphorylase"/>
    <property type="match status" value="1"/>
</dbReference>
<dbReference type="GO" id="GO:0016757">
    <property type="term" value="F:glycosyltransferase activity"/>
    <property type="evidence" value="ECO:0007669"/>
    <property type="project" value="InterPro"/>
</dbReference>
<name>A0A2N6Q9N4_9BURK</name>
<dbReference type="Gene3D" id="3.40.50.2000">
    <property type="entry name" value="Glycogen Phosphorylase B"/>
    <property type="match status" value="2"/>
</dbReference>
<accession>A0A2N6Q9N4</accession>
<proteinExistence type="predicted"/>
<feature type="transmembrane region" description="Helical" evidence="1">
    <location>
        <begin position="107"/>
        <end position="125"/>
    </location>
</feature>
<gene>
    <name evidence="4" type="ORF">NCTC11009_01971</name>
</gene>
<organism evidence="4 5">
    <name type="scientific">Oligella urethralis</name>
    <dbReference type="NCBI Taxonomy" id="90245"/>
    <lineage>
        <taxon>Bacteria</taxon>
        <taxon>Pseudomonadati</taxon>
        <taxon>Pseudomonadota</taxon>
        <taxon>Betaproteobacteria</taxon>
        <taxon>Burkholderiales</taxon>
        <taxon>Alcaligenaceae</taxon>
        <taxon>Oligella</taxon>
    </lineage>
</organism>
<dbReference type="STRING" id="90245.GCA_001056285_01323"/>
<evidence type="ECO:0000259" key="2">
    <source>
        <dbReference type="Pfam" id="PF00534"/>
    </source>
</evidence>
<sequence>MKIALITQYFWPESFTINEIVEVLVEQGHTVEVFTAKPNYPDGDIFPGYSAKGVIQEDFIDGVQVNRVPLTPRGQGGARNLIKNYLSFVINGVRYFPKMAKGKEFDVIFVFTLSPITSVLPAIWLKWRMRKHLAIWVLDLWPESLSATGYVKNKLALKIVEQLVKFIYACSDTILVQSHAFVDAVGKYANKNKIIYYPNSYLEPEVLVDNDVSQDLLATLESNFCVVFAGNLGKAQALRTLVDAAEKLSDLPNFKLVFLGSGSMMSWLEEQKTQRNLSNLVLAGRFPANQMPVYFSKAGCLLVSLGKDDILAKTVPAKIQSYLAAGQPILASIDGEAAKVVNASGAGYSSDAEDVDGLVQNILKMYNLSENERKKMGMRGREYFLENFEMHKQVANLINILQERISK</sequence>
<evidence type="ECO:0000313" key="5">
    <source>
        <dbReference type="Proteomes" id="UP000250242"/>
    </source>
</evidence>
<keyword evidence="1" id="KW-1133">Transmembrane helix</keyword>
<keyword evidence="1" id="KW-0812">Transmembrane</keyword>
<dbReference type="PANTHER" id="PTHR12526:SF630">
    <property type="entry name" value="GLYCOSYLTRANSFERASE"/>
    <property type="match status" value="1"/>
</dbReference>
<dbReference type="PANTHER" id="PTHR12526">
    <property type="entry name" value="GLYCOSYLTRANSFERASE"/>
    <property type="match status" value="1"/>
</dbReference>
<dbReference type="InterPro" id="IPR001296">
    <property type="entry name" value="Glyco_trans_1"/>
</dbReference>
<dbReference type="CDD" id="cd03794">
    <property type="entry name" value="GT4_WbuB-like"/>
    <property type="match status" value="1"/>
</dbReference>
<dbReference type="AlphaFoldDB" id="A0A2N6Q9N4"/>
<protein>
    <submittedName>
        <fullName evidence="4">Putative glycosyl transferase</fullName>
    </submittedName>
</protein>
<evidence type="ECO:0000256" key="1">
    <source>
        <dbReference type="SAM" id="Phobius"/>
    </source>
</evidence>
<evidence type="ECO:0000259" key="3">
    <source>
        <dbReference type="Pfam" id="PF13579"/>
    </source>
</evidence>
<dbReference type="Proteomes" id="UP000250242">
    <property type="component" value="Unassembled WGS sequence"/>
</dbReference>
<dbReference type="EMBL" id="UATH01000001">
    <property type="protein sequence ID" value="SPY08739.1"/>
    <property type="molecule type" value="Genomic_DNA"/>
</dbReference>
<dbReference type="RefSeq" id="WP_048768345.1">
    <property type="nucleotide sequence ID" value="NZ_JVJW01000037.1"/>
</dbReference>
<dbReference type="InterPro" id="IPR028098">
    <property type="entry name" value="Glyco_trans_4-like_N"/>
</dbReference>
<feature type="domain" description="Glycosyl transferase family 1" evidence="2">
    <location>
        <begin position="223"/>
        <end position="382"/>
    </location>
</feature>
<keyword evidence="1" id="KW-0472">Membrane</keyword>
<keyword evidence="4" id="KW-0808">Transferase</keyword>